<dbReference type="InterPro" id="IPR036866">
    <property type="entry name" value="RibonucZ/Hydroxyglut_hydro"/>
</dbReference>
<reference evidence="3 4" key="1">
    <citation type="journal article" date="2011" name="Mol. Biol. Evol.">
        <title>Comparative genomic analysis of fruiting body formation in Myxococcales.</title>
        <authorList>
            <person name="Huntley S."/>
            <person name="Hamann N."/>
            <person name="Wegener-Feldbrugge S."/>
            <person name="Treuner-Lange A."/>
            <person name="Kube M."/>
            <person name="Reinhardt R."/>
            <person name="Klages S."/>
            <person name="Muller R."/>
            <person name="Ronning C.M."/>
            <person name="Nierman W.C."/>
            <person name="Sogaard-Andersen L."/>
        </authorList>
    </citation>
    <scope>NUCLEOTIDE SEQUENCE [LARGE SCALE GENOMIC DNA]</scope>
    <source>
        <strain evidence="3 4">DW4/3-1</strain>
    </source>
</reference>
<evidence type="ECO:0000259" key="2">
    <source>
        <dbReference type="Pfam" id="PF18456"/>
    </source>
</evidence>
<gene>
    <name evidence="3" type="ordered locus">STAUR_4843</name>
</gene>
<dbReference type="Pfam" id="PF12706">
    <property type="entry name" value="Lactamase_B_2"/>
    <property type="match status" value="1"/>
</dbReference>
<evidence type="ECO:0000313" key="4">
    <source>
        <dbReference type="Proteomes" id="UP000001351"/>
    </source>
</evidence>
<dbReference type="HOGENOM" id="CLU_516704_0_0_7"/>
<name>E3FE18_STIAD</name>
<accession>E3FE18</accession>
<feature type="domain" description="Diiron non-heme beta-hydroxylase N-terminal" evidence="2">
    <location>
        <begin position="10"/>
        <end position="241"/>
    </location>
</feature>
<dbReference type="GO" id="GO:0005737">
    <property type="term" value="C:cytoplasm"/>
    <property type="evidence" value="ECO:0007669"/>
    <property type="project" value="TreeGrafter"/>
</dbReference>
<dbReference type="InterPro" id="IPR041141">
    <property type="entry name" value="CmlA_N"/>
</dbReference>
<dbReference type="Proteomes" id="UP000001351">
    <property type="component" value="Chromosome"/>
</dbReference>
<feature type="domain" description="Metallo-beta-lactamase" evidence="1">
    <location>
        <begin position="272"/>
        <end position="427"/>
    </location>
</feature>
<dbReference type="SUPFAM" id="SSF56281">
    <property type="entry name" value="Metallo-hydrolase/oxidoreductase"/>
    <property type="match status" value="1"/>
</dbReference>
<evidence type="ECO:0000259" key="1">
    <source>
        <dbReference type="Pfam" id="PF12706"/>
    </source>
</evidence>
<dbReference type="STRING" id="378806.STAUR_4843"/>
<dbReference type="InterPro" id="IPR001279">
    <property type="entry name" value="Metallo-B-lactamas"/>
</dbReference>
<evidence type="ECO:0000313" key="3">
    <source>
        <dbReference type="EMBL" id="ADO72621.1"/>
    </source>
</evidence>
<dbReference type="EMBL" id="CP002271">
    <property type="protein sequence ID" value="ADO72621.1"/>
    <property type="molecule type" value="Genomic_DNA"/>
</dbReference>
<dbReference type="Pfam" id="PF18456">
    <property type="entry name" value="CmlA_N"/>
    <property type="match status" value="1"/>
</dbReference>
<keyword evidence="4" id="KW-1185">Reference proteome</keyword>
<dbReference type="AlphaFoldDB" id="E3FE18"/>
<dbReference type="KEGG" id="sur:STAUR_4843"/>
<proteinExistence type="predicted"/>
<protein>
    <submittedName>
        <fullName evidence="3">Antibiotic biosynthesis protein</fullName>
    </submittedName>
</protein>
<dbReference type="PANTHER" id="PTHR15032:SF4">
    <property type="entry name" value="N-ACYL-PHOSPHATIDYLETHANOLAMINE-HYDROLYZING PHOSPHOLIPASE D"/>
    <property type="match status" value="1"/>
</dbReference>
<dbReference type="eggNOG" id="COG2220">
    <property type="taxonomic scope" value="Bacteria"/>
</dbReference>
<dbReference type="Gene3D" id="3.60.15.10">
    <property type="entry name" value="Ribonuclease Z/Hydroxyacylglutathione hydrolase-like"/>
    <property type="match status" value="1"/>
</dbReference>
<sequence>MKPMSQPAKYLKPNAAAEPLYNQWYAWWYLVAPATAPLFVANLHMKIMQSFVSMPAVHVAALKNPALMGGPYINHGAERAGEVKALLERTQREQASSLKFAQAVAELDKLLATANGSSLEELYRKVPDILQGYVELTYDLNNRASPRFFEALLYRSPHYQESAQSVALRLLEGDARPYVFSTPRLDSQKDTLHVHVPFRHGALDALFAMRHTPAPVAPIQEALGIAPEHTERFSSFFTEEPPRQTPRYSGKGVRVRYFGHACVLIESKDVSILTDPVVSYDFPTDLPRYTHSDLPEKIDYVLITHGHADHLMLETLLPLRNRIGTIVVPSSDGGSLADPSLKLLLQHVGFRHVVTLGELESLDIPGGSLMGMPFIGEHGDLNIRAKLAHLVRLEGKSLLMAADSNAIEPRLYDHVHAAVGDVDALFIGMESEGGPLSWMYGPLLPAPLPRKQDQSRRLNGSNSERAIEIVKRLHPSQVCVYAMGREPWMGHVMAMGYQENSPQILEARKLMAWCQERGIAASLPYVKAESFLGAE</sequence>
<organism evidence="3 4">
    <name type="scientific">Stigmatella aurantiaca (strain DW4/3-1)</name>
    <dbReference type="NCBI Taxonomy" id="378806"/>
    <lineage>
        <taxon>Bacteria</taxon>
        <taxon>Pseudomonadati</taxon>
        <taxon>Myxococcota</taxon>
        <taxon>Myxococcia</taxon>
        <taxon>Myxococcales</taxon>
        <taxon>Cystobacterineae</taxon>
        <taxon>Archangiaceae</taxon>
        <taxon>Stigmatella</taxon>
    </lineage>
</organism>
<dbReference type="PANTHER" id="PTHR15032">
    <property type="entry name" value="N-ACYL-PHOSPHATIDYLETHANOLAMINE-HYDROLYZING PHOSPHOLIPASE D"/>
    <property type="match status" value="1"/>
</dbReference>